<keyword evidence="5 9" id="KW-0997">Cell inner membrane</keyword>
<feature type="domain" description="AprE-like beta-barrel" evidence="12">
    <location>
        <begin position="357"/>
        <end position="444"/>
    </location>
</feature>
<dbReference type="InterPro" id="IPR006144">
    <property type="entry name" value="Secretion_HlyD_CS"/>
</dbReference>
<evidence type="ECO:0000313" key="13">
    <source>
        <dbReference type="EMBL" id="SKA18530.1"/>
    </source>
</evidence>
<evidence type="ECO:0000256" key="10">
    <source>
        <dbReference type="SAM" id="MobiDB-lite"/>
    </source>
</evidence>
<gene>
    <name evidence="13" type="ORF">SAMN02745126_04051</name>
</gene>
<feature type="domain" description="AprE-like long alpha-helical hairpin" evidence="11">
    <location>
        <begin position="127"/>
        <end position="312"/>
    </location>
</feature>
<evidence type="ECO:0000259" key="12">
    <source>
        <dbReference type="Pfam" id="PF26002"/>
    </source>
</evidence>
<evidence type="ECO:0000313" key="14">
    <source>
        <dbReference type="Proteomes" id="UP000190092"/>
    </source>
</evidence>
<dbReference type="PANTHER" id="PTHR30386:SF27">
    <property type="entry name" value="MEMBRANE FUSION PROTEIN (MFP) FAMILY PROTEIN"/>
    <property type="match status" value="1"/>
</dbReference>
<comment type="subcellular location">
    <subcellularLocation>
        <location evidence="1 9">Cell inner membrane</location>
        <topology evidence="1 9">Single-pass membrane protein</topology>
    </subcellularLocation>
</comment>
<keyword evidence="7 9" id="KW-1133">Transmembrane helix</keyword>
<evidence type="ECO:0000256" key="3">
    <source>
        <dbReference type="ARBA" id="ARBA00022448"/>
    </source>
</evidence>
<reference evidence="14" key="1">
    <citation type="submission" date="2017-02" db="EMBL/GenBank/DDBJ databases">
        <authorList>
            <person name="Varghese N."/>
            <person name="Submissions S."/>
        </authorList>
    </citation>
    <scope>NUCLEOTIDE SEQUENCE [LARGE SCALE GENOMIC DNA]</scope>
    <source>
        <strain evidence="14">ATCC 27094</strain>
    </source>
</reference>
<sequence>MTALSSLSRHWELWRDAWIADRRRTERRLPKREREFLPAAIELMETPVSPLGRGLIWVLCGFFAVAVAWSIIGKVDVVAIADGKVIPHGKTKVVQPLEIGVIRAIHVQDGDRVKAGQDLIDLDPTDASADYARMERERVARTLDILRLDSLLAGGPSAAPLTPKDEKIDPLLLEAARQLLRAQWQERIAKLAALDGEIEQRRADLRVAETDIERLNAVLPLLRDRTESMSGLAKQGLASRLRVSELQQQLIETEKGLASAVEKRQQAEAAIRAAEQQRQQAERESESNWRKERADALEKRSAAEQEILKARKRRDLQQLTSPIDGTVTNLATWTVGGIVKPGDTLLNVVPLAEQPEIEAMALNKDIGFIRPGQPVTVKFDAFPFTRYGTLSGEVIDISRDANKDDKLGLIYPVRIRLAASDIAVDGARVSITPGMAASAEIVTGQRRLIEFILSPLLRYRDEAGRER</sequence>
<evidence type="ECO:0000256" key="2">
    <source>
        <dbReference type="ARBA" id="ARBA00009477"/>
    </source>
</evidence>
<evidence type="ECO:0000256" key="4">
    <source>
        <dbReference type="ARBA" id="ARBA00022475"/>
    </source>
</evidence>
<organism evidence="13 14">
    <name type="scientific">Enhydrobacter aerosaccus</name>
    <dbReference type="NCBI Taxonomy" id="225324"/>
    <lineage>
        <taxon>Bacteria</taxon>
        <taxon>Pseudomonadati</taxon>
        <taxon>Pseudomonadota</taxon>
        <taxon>Alphaproteobacteria</taxon>
        <taxon>Hyphomicrobiales</taxon>
        <taxon>Enhydrobacter</taxon>
    </lineage>
</organism>
<keyword evidence="6 9" id="KW-0812">Transmembrane</keyword>
<dbReference type="Gene3D" id="2.40.30.170">
    <property type="match status" value="1"/>
</dbReference>
<keyword evidence="14" id="KW-1185">Reference proteome</keyword>
<dbReference type="EMBL" id="FUWJ01000005">
    <property type="protein sequence ID" value="SKA18530.1"/>
    <property type="molecule type" value="Genomic_DNA"/>
</dbReference>
<dbReference type="PANTHER" id="PTHR30386">
    <property type="entry name" value="MEMBRANE FUSION SUBUNIT OF EMRAB-TOLC MULTIDRUG EFFLUX PUMP"/>
    <property type="match status" value="1"/>
</dbReference>
<evidence type="ECO:0000256" key="6">
    <source>
        <dbReference type="ARBA" id="ARBA00022692"/>
    </source>
</evidence>
<feature type="transmembrane region" description="Helical" evidence="9">
    <location>
        <begin position="54"/>
        <end position="72"/>
    </location>
</feature>
<dbReference type="GO" id="GO:0005886">
    <property type="term" value="C:plasma membrane"/>
    <property type="evidence" value="ECO:0007669"/>
    <property type="project" value="UniProtKB-SubCell"/>
</dbReference>
<proteinExistence type="inferred from homology"/>
<dbReference type="InterPro" id="IPR050739">
    <property type="entry name" value="MFP"/>
</dbReference>
<dbReference type="Pfam" id="PF25994">
    <property type="entry name" value="HH_AprE"/>
    <property type="match status" value="1"/>
</dbReference>
<feature type="compositionally biased region" description="Basic and acidic residues" evidence="10">
    <location>
        <begin position="280"/>
        <end position="296"/>
    </location>
</feature>
<dbReference type="GO" id="GO:0009306">
    <property type="term" value="P:protein secretion"/>
    <property type="evidence" value="ECO:0007669"/>
    <property type="project" value="InterPro"/>
</dbReference>
<evidence type="ECO:0000256" key="5">
    <source>
        <dbReference type="ARBA" id="ARBA00022519"/>
    </source>
</evidence>
<dbReference type="PRINTS" id="PR01490">
    <property type="entry name" value="RTXTOXIND"/>
</dbReference>
<protein>
    <recommendedName>
        <fullName evidence="9">Membrane fusion protein (MFP) family protein</fullName>
    </recommendedName>
</protein>
<feature type="region of interest" description="Disordered" evidence="10">
    <location>
        <begin position="271"/>
        <end position="296"/>
    </location>
</feature>
<evidence type="ECO:0000256" key="9">
    <source>
        <dbReference type="RuleBase" id="RU365093"/>
    </source>
</evidence>
<name>A0A1T4RRC0_9HYPH</name>
<comment type="similarity">
    <text evidence="2 9">Belongs to the membrane fusion protein (MFP) (TC 8.A.1) family.</text>
</comment>
<dbReference type="InterPro" id="IPR010129">
    <property type="entry name" value="T1SS_HlyD"/>
</dbReference>
<dbReference type="InterPro" id="IPR058982">
    <property type="entry name" value="Beta-barrel_AprE"/>
</dbReference>
<evidence type="ECO:0000256" key="7">
    <source>
        <dbReference type="ARBA" id="ARBA00022989"/>
    </source>
</evidence>
<dbReference type="InterPro" id="IPR058781">
    <property type="entry name" value="HH_AprE-like"/>
</dbReference>
<dbReference type="Pfam" id="PF26002">
    <property type="entry name" value="Beta-barrel_AprE"/>
    <property type="match status" value="1"/>
</dbReference>
<dbReference type="PROSITE" id="PS00543">
    <property type="entry name" value="HLYD_FAMILY"/>
    <property type="match status" value="1"/>
</dbReference>
<evidence type="ECO:0000256" key="8">
    <source>
        <dbReference type="ARBA" id="ARBA00023136"/>
    </source>
</evidence>
<evidence type="ECO:0000259" key="11">
    <source>
        <dbReference type="Pfam" id="PF25994"/>
    </source>
</evidence>
<dbReference type="Proteomes" id="UP000190092">
    <property type="component" value="Unassembled WGS sequence"/>
</dbReference>
<keyword evidence="3 9" id="KW-0813">Transport</keyword>
<keyword evidence="8 9" id="KW-0472">Membrane</keyword>
<evidence type="ECO:0000256" key="1">
    <source>
        <dbReference type="ARBA" id="ARBA00004377"/>
    </source>
</evidence>
<dbReference type="Gene3D" id="2.40.50.100">
    <property type="match status" value="1"/>
</dbReference>
<dbReference type="STRING" id="225324.SAMN02745126_04051"/>
<dbReference type="NCBIfam" id="TIGR01843">
    <property type="entry name" value="type_I_hlyD"/>
    <property type="match status" value="1"/>
</dbReference>
<keyword evidence="4 9" id="KW-1003">Cell membrane</keyword>
<dbReference type="AlphaFoldDB" id="A0A1T4RRC0"/>
<accession>A0A1T4RRC0</accession>